<dbReference type="GO" id="GO:0001003">
    <property type="term" value="F:RNA polymerase III type 2 promoter sequence-specific DNA binding"/>
    <property type="evidence" value="ECO:0007669"/>
    <property type="project" value="TreeGrafter"/>
</dbReference>
<dbReference type="PANTHER" id="PTHR13230">
    <property type="entry name" value="GENERAL TRANSCRIPTION FACTOR IIIC, POLYPEPTIDE 5"/>
    <property type="match status" value="1"/>
</dbReference>
<dbReference type="Proteomes" id="UP000281549">
    <property type="component" value="Unassembled WGS sequence"/>
</dbReference>
<dbReference type="STRING" id="988480.A0A075ASC9"/>
<dbReference type="Pfam" id="PF09734">
    <property type="entry name" value="Tau95"/>
    <property type="match status" value="1"/>
</dbReference>
<gene>
    <name evidence="2" type="ORF">O9G_001122</name>
    <name evidence="3" type="ORF">ROZALSC1DRAFT_29880</name>
</gene>
<accession>A0A075ASC9</accession>
<dbReference type="AlphaFoldDB" id="A0A075ASC9"/>
<dbReference type="InterPro" id="IPR019136">
    <property type="entry name" value="TF_IIIC_su-5_HTH"/>
</dbReference>
<reference evidence="5" key="2">
    <citation type="journal article" date="2018" name="Nat. Microbiol.">
        <title>Leveraging single-cell genomics to expand the fungal tree of life.</title>
        <authorList>
            <person name="Ahrendt S.R."/>
            <person name="Quandt C.A."/>
            <person name="Ciobanu D."/>
            <person name="Clum A."/>
            <person name="Salamov A."/>
            <person name="Andreopoulos B."/>
            <person name="Cheng J.F."/>
            <person name="Woyke T."/>
            <person name="Pelin A."/>
            <person name="Henrissat B."/>
            <person name="Reynolds N.K."/>
            <person name="Benny G.L."/>
            <person name="Smith M.E."/>
            <person name="James T.Y."/>
            <person name="Grigoriev I.V."/>
        </authorList>
    </citation>
    <scope>NUCLEOTIDE SEQUENCE [LARGE SCALE GENOMIC DNA]</scope>
    <source>
        <strain evidence="5">CSF55</strain>
    </source>
</reference>
<dbReference type="EMBL" id="ML005458">
    <property type="protein sequence ID" value="RKP18438.1"/>
    <property type="molecule type" value="Genomic_DNA"/>
</dbReference>
<dbReference type="EMBL" id="KE561071">
    <property type="protein sequence ID" value="EPZ33153.1"/>
    <property type="molecule type" value="Genomic_DNA"/>
</dbReference>
<dbReference type="GO" id="GO:0006384">
    <property type="term" value="P:transcription initiation at RNA polymerase III promoter"/>
    <property type="evidence" value="ECO:0007669"/>
    <property type="project" value="InterPro"/>
</dbReference>
<protein>
    <submittedName>
        <fullName evidence="2">Transcription factor IIIC, subunit 5 domain-containing protein</fullName>
    </submittedName>
</protein>
<evidence type="ECO:0000313" key="5">
    <source>
        <dbReference type="Proteomes" id="UP000281549"/>
    </source>
</evidence>
<feature type="domain" description="Transcription factor IIIC subunit 5 HTH" evidence="1">
    <location>
        <begin position="134"/>
        <end position="238"/>
    </location>
</feature>
<reference evidence="3" key="3">
    <citation type="submission" date="2018-08" db="EMBL/GenBank/DDBJ databases">
        <title>Leveraging single-cell genomics to expand the Fungal Tree of Life.</title>
        <authorList>
            <consortium name="DOE Joint Genome Institute"/>
            <person name="Ahrendt S.R."/>
            <person name="Quandt C.A."/>
            <person name="Ciobanu D."/>
            <person name="Clum A."/>
            <person name="Salamov A."/>
            <person name="Andreopoulos B."/>
            <person name="Cheng J.-F."/>
            <person name="Woyke T."/>
            <person name="Pelin A."/>
            <person name="Henrissat B."/>
            <person name="Reynolds N."/>
            <person name="Benny G.L."/>
            <person name="Smith M.E."/>
            <person name="James T.Y."/>
            <person name="Grigoriev I.V."/>
        </authorList>
    </citation>
    <scope>NUCLEOTIDE SEQUENCE</scope>
    <source>
        <strain evidence="3">CSF55</strain>
    </source>
</reference>
<dbReference type="InterPro" id="IPR040454">
    <property type="entry name" value="TF_IIIC_Tfc1/Sfc1"/>
</dbReference>
<name>A0A075ASC9_ROZAC</name>
<evidence type="ECO:0000313" key="3">
    <source>
        <dbReference type="EMBL" id="RKP18438.1"/>
    </source>
</evidence>
<dbReference type="Proteomes" id="UP000030755">
    <property type="component" value="Unassembled WGS sequence"/>
</dbReference>
<evidence type="ECO:0000313" key="2">
    <source>
        <dbReference type="EMBL" id="EPZ33153.1"/>
    </source>
</evidence>
<dbReference type="GO" id="GO:0000127">
    <property type="term" value="C:transcription factor TFIIIC complex"/>
    <property type="evidence" value="ECO:0007669"/>
    <property type="project" value="InterPro"/>
</dbReference>
<dbReference type="GO" id="GO:0001002">
    <property type="term" value="F:RNA polymerase III type 1 promoter sequence-specific DNA binding"/>
    <property type="evidence" value="ECO:0007669"/>
    <property type="project" value="TreeGrafter"/>
</dbReference>
<proteinExistence type="predicted"/>
<dbReference type="HOGENOM" id="CLU_811707_0_0_1"/>
<reference evidence="2 4" key="1">
    <citation type="journal article" date="2013" name="Curr. Biol.">
        <title>Shared signatures of parasitism and phylogenomics unite Cryptomycota and microsporidia.</title>
        <authorList>
            <person name="James T.Y."/>
            <person name="Pelin A."/>
            <person name="Bonen L."/>
            <person name="Ahrendt S."/>
            <person name="Sain D."/>
            <person name="Corradi N."/>
            <person name="Stajich J.E."/>
        </authorList>
    </citation>
    <scope>NUCLEOTIDE SEQUENCE [LARGE SCALE GENOMIC DNA]</scope>
    <source>
        <strain evidence="2 4">CSF55</strain>
        <strain evidence="2 4">CSF55</strain>
    </source>
</reference>
<dbReference type="OrthoDB" id="5598268at2759"/>
<keyword evidence="4" id="KW-1185">Reference proteome</keyword>
<evidence type="ECO:0000313" key="4">
    <source>
        <dbReference type="Proteomes" id="UP000030755"/>
    </source>
</evidence>
<evidence type="ECO:0000259" key="1">
    <source>
        <dbReference type="Pfam" id="PF09734"/>
    </source>
</evidence>
<dbReference type="PANTHER" id="PTHR13230:SF5">
    <property type="entry name" value="GENERAL TRANSCRIPTION FACTOR 3C POLYPEPTIDE 5"/>
    <property type="match status" value="1"/>
</dbReference>
<organism evidence="2 4">
    <name type="scientific">Rozella allomycis (strain CSF55)</name>
    <dbReference type="NCBI Taxonomy" id="988480"/>
    <lineage>
        <taxon>Eukaryota</taxon>
        <taxon>Fungi</taxon>
        <taxon>Fungi incertae sedis</taxon>
        <taxon>Cryptomycota</taxon>
        <taxon>Cryptomycota incertae sedis</taxon>
        <taxon>Rozella</taxon>
    </lineage>
</organism>
<sequence length="342" mass="39430">MDYFLVEFPGRVEKGSDFSQRFKTKSCLIEVEEGDFSIPGNIVEKEFGLIEFDVNDDSKSISEAKVLDICVQSACLFRGLADFYYKTPANPVKDIINICRSSTHNINDIELKVKEILQHVSHAPLLFPPLTMSQIQQPTFINFIDNVPLKPTIEVENIRSSINPELIGSLEKAFALRPIWTRKSLETYLKADYRSFRNALALCAYYSSSGPWRNCWVKFGLDPRLRPVMRYYQVVYFRKLHNQLVKDIEDASNDGVQIIDIRPDLKLGLDLSNHNDKCNFLDMNKLENADETVEDYVIPELKDVEQDKSDDVVHDIDDKVNQLLTTYFEDNVFDDDEYDLLG</sequence>